<evidence type="ECO:0000313" key="3">
    <source>
        <dbReference type="Proteomes" id="UP000249526"/>
    </source>
</evidence>
<name>A0A8G1QRV9_9EURO</name>
<keyword evidence="1" id="KW-1133">Transmembrane helix</keyword>
<proteinExistence type="predicted"/>
<evidence type="ECO:0000313" key="2">
    <source>
        <dbReference type="EMBL" id="RAH51781.1"/>
    </source>
</evidence>
<keyword evidence="3" id="KW-1185">Reference proteome</keyword>
<dbReference type="EMBL" id="KZ825093">
    <property type="protein sequence ID" value="RAH51781.1"/>
    <property type="molecule type" value="Genomic_DNA"/>
</dbReference>
<feature type="transmembrane region" description="Helical" evidence="1">
    <location>
        <begin position="73"/>
        <end position="98"/>
    </location>
</feature>
<dbReference type="AlphaFoldDB" id="A0A8G1QRV9"/>
<keyword evidence="1" id="KW-0472">Membrane</keyword>
<keyword evidence="1" id="KW-0812">Transmembrane</keyword>
<sequence>MASELAGRVSLPGVEVLCQFHQPDLSLPCHPHLSAACQTAFHTWNMKECGAYFECLKLHRRPRIGVTRNPCCFCLYFVFCISTIPLFCIFGPLGVFYLHDQQTVLDGISTPRITTLDTKSISRELISSPLLAKTMEGTGTSGQLIWLAGRFSSPKHNGRSYHRKLPPILFEG</sequence>
<evidence type="ECO:0000256" key="1">
    <source>
        <dbReference type="SAM" id="Phobius"/>
    </source>
</evidence>
<dbReference type="RefSeq" id="XP_025509703.1">
    <property type="nucleotide sequence ID" value="XM_025654829.1"/>
</dbReference>
<gene>
    <name evidence="2" type="ORF">BO85DRAFT_239839</name>
</gene>
<dbReference type="Proteomes" id="UP000249526">
    <property type="component" value="Unassembled WGS sequence"/>
</dbReference>
<reference evidence="2 3" key="1">
    <citation type="submission" date="2018-02" db="EMBL/GenBank/DDBJ databases">
        <title>The genomes of Aspergillus section Nigri reveals drivers in fungal speciation.</title>
        <authorList>
            <consortium name="DOE Joint Genome Institute"/>
            <person name="Vesth T.C."/>
            <person name="Nybo J."/>
            <person name="Theobald S."/>
            <person name="Brandl J."/>
            <person name="Frisvad J.C."/>
            <person name="Nielsen K.F."/>
            <person name="Lyhne E.K."/>
            <person name="Kogle M.E."/>
            <person name="Kuo A."/>
            <person name="Riley R."/>
            <person name="Clum A."/>
            <person name="Nolan M."/>
            <person name="Lipzen A."/>
            <person name="Salamov A."/>
            <person name="Henrissat B."/>
            <person name="Wiebenga A."/>
            <person name="De vries R.P."/>
            <person name="Grigoriev I.V."/>
            <person name="Mortensen U.H."/>
            <person name="Andersen M.R."/>
            <person name="Baker S.E."/>
        </authorList>
    </citation>
    <scope>NUCLEOTIDE SEQUENCE [LARGE SCALE GENOMIC DNA]</scope>
    <source>
        <strain evidence="2 3">CBS 112811</strain>
    </source>
</reference>
<accession>A0A8G1QRV9</accession>
<dbReference type="GeneID" id="37158231"/>
<organism evidence="2 3">
    <name type="scientific">Aspergillus piperis CBS 112811</name>
    <dbReference type="NCBI Taxonomy" id="1448313"/>
    <lineage>
        <taxon>Eukaryota</taxon>
        <taxon>Fungi</taxon>
        <taxon>Dikarya</taxon>
        <taxon>Ascomycota</taxon>
        <taxon>Pezizomycotina</taxon>
        <taxon>Eurotiomycetes</taxon>
        <taxon>Eurotiomycetidae</taxon>
        <taxon>Eurotiales</taxon>
        <taxon>Aspergillaceae</taxon>
        <taxon>Aspergillus</taxon>
        <taxon>Aspergillus subgen. Circumdati</taxon>
    </lineage>
</organism>
<protein>
    <submittedName>
        <fullName evidence="2">Uncharacterized protein</fullName>
    </submittedName>
</protein>